<evidence type="ECO:0000313" key="7">
    <source>
        <dbReference type="EMBL" id="PZQ19156.1"/>
    </source>
</evidence>
<proteinExistence type="predicted"/>
<feature type="domain" description="NfeD-like C-terminal" evidence="6">
    <location>
        <begin position="93"/>
        <end position="146"/>
    </location>
</feature>
<dbReference type="PANTHER" id="PTHR33507">
    <property type="entry name" value="INNER MEMBRANE PROTEIN YBBJ"/>
    <property type="match status" value="1"/>
</dbReference>
<evidence type="ECO:0000256" key="2">
    <source>
        <dbReference type="ARBA" id="ARBA00022692"/>
    </source>
</evidence>
<dbReference type="Proteomes" id="UP000249577">
    <property type="component" value="Unassembled WGS sequence"/>
</dbReference>
<evidence type="ECO:0000313" key="8">
    <source>
        <dbReference type="Proteomes" id="UP000249577"/>
    </source>
</evidence>
<dbReference type="GO" id="GO:0005886">
    <property type="term" value="C:plasma membrane"/>
    <property type="evidence" value="ECO:0007669"/>
    <property type="project" value="TreeGrafter"/>
</dbReference>
<dbReference type="Gene3D" id="2.40.50.140">
    <property type="entry name" value="Nucleic acid-binding proteins"/>
    <property type="match status" value="1"/>
</dbReference>
<organism evidence="7 8">
    <name type="scientific">Ancylobacter novellus</name>
    <name type="common">Thiobacillus novellus</name>
    <dbReference type="NCBI Taxonomy" id="921"/>
    <lineage>
        <taxon>Bacteria</taxon>
        <taxon>Pseudomonadati</taxon>
        <taxon>Pseudomonadota</taxon>
        <taxon>Alphaproteobacteria</taxon>
        <taxon>Hyphomicrobiales</taxon>
        <taxon>Xanthobacteraceae</taxon>
        <taxon>Ancylobacter</taxon>
    </lineage>
</organism>
<evidence type="ECO:0000256" key="4">
    <source>
        <dbReference type="ARBA" id="ARBA00023136"/>
    </source>
</evidence>
<keyword evidence="2 5" id="KW-0812">Transmembrane</keyword>
<dbReference type="Pfam" id="PF01957">
    <property type="entry name" value="NfeD"/>
    <property type="match status" value="1"/>
</dbReference>
<keyword evidence="3 5" id="KW-1133">Transmembrane helix</keyword>
<evidence type="ECO:0000259" key="6">
    <source>
        <dbReference type="Pfam" id="PF01957"/>
    </source>
</evidence>
<feature type="transmembrane region" description="Helical" evidence="5">
    <location>
        <begin position="56"/>
        <end position="75"/>
    </location>
</feature>
<dbReference type="InterPro" id="IPR052165">
    <property type="entry name" value="Membrane_assoc_protease"/>
</dbReference>
<sequence length="150" mass="15947">MILGFVEALGPWRWMVLGLVLLALELIAPGTLLLWLGMAAIAVGAIALLVDPGWQIEVVAFAVLGLAAAVGWWFLGRPDNAASSDRPMLNRRAERHVGKVFTLDEPILHGEGRVRIDDTVWRVSGPDLPAGARVRIVAADGAALAVAAVE</sequence>
<dbReference type="PANTHER" id="PTHR33507:SF3">
    <property type="entry name" value="INNER MEMBRANE PROTEIN YBBJ"/>
    <property type="match status" value="1"/>
</dbReference>
<reference evidence="7 8" key="1">
    <citation type="submission" date="2017-08" db="EMBL/GenBank/DDBJ databases">
        <title>Infants hospitalized years apart are colonized by the same room-sourced microbial strains.</title>
        <authorList>
            <person name="Brooks B."/>
            <person name="Olm M.R."/>
            <person name="Firek B.A."/>
            <person name="Baker R."/>
            <person name="Thomas B.C."/>
            <person name="Morowitz M.J."/>
            <person name="Banfield J.F."/>
        </authorList>
    </citation>
    <scope>NUCLEOTIDE SEQUENCE [LARGE SCALE GENOMIC DNA]</scope>
    <source>
        <strain evidence="7">S2_005_003_R2_43</strain>
    </source>
</reference>
<gene>
    <name evidence="7" type="ORF">DI565_01880</name>
</gene>
<comment type="caution">
    <text evidence="7">The sequence shown here is derived from an EMBL/GenBank/DDBJ whole genome shotgun (WGS) entry which is preliminary data.</text>
</comment>
<keyword evidence="4 5" id="KW-0472">Membrane</keyword>
<feature type="transmembrane region" description="Helical" evidence="5">
    <location>
        <begin position="33"/>
        <end position="50"/>
    </location>
</feature>
<dbReference type="AlphaFoldDB" id="A0A2W5KPZ5"/>
<feature type="transmembrane region" description="Helical" evidence="5">
    <location>
        <begin position="12"/>
        <end position="28"/>
    </location>
</feature>
<dbReference type="InterPro" id="IPR002810">
    <property type="entry name" value="NfeD-like_C"/>
</dbReference>
<name>A0A2W5KPZ5_ANCNO</name>
<evidence type="ECO:0000256" key="1">
    <source>
        <dbReference type="ARBA" id="ARBA00004141"/>
    </source>
</evidence>
<protein>
    <recommendedName>
        <fullName evidence="6">NfeD-like C-terminal domain-containing protein</fullName>
    </recommendedName>
</protein>
<accession>A0A2W5KPZ5</accession>
<evidence type="ECO:0000256" key="5">
    <source>
        <dbReference type="SAM" id="Phobius"/>
    </source>
</evidence>
<evidence type="ECO:0000256" key="3">
    <source>
        <dbReference type="ARBA" id="ARBA00022989"/>
    </source>
</evidence>
<dbReference type="EMBL" id="QFPN01000001">
    <property type="protein sequence ID" value="PZQ19156.1"/>
    <property type="molecule type" value="Genomic_DNA"/>
</dbReference>
<comment type="subcellular location">
    <subcellularLocation>
        <location evidence="1">Membrane</location>
        <topology evidence="1">Multi-pass membrane protein</topology>
    </subcellularLocation>
</comment>
<dbReference type="InterPro" id="IPR012340">
    <property type="entry name" value="NA-bd_OB-fold"/>
</dbReference>